<feature type="domain" description="Protein kinase" evidence="1">
    <location>
        <begin position="1"/>
        <end position="68"/>
    </location>
</feature>
<evidence type="ECO:0000259" key="1">
    <source>
        <dbReference type="PROSITE" id="PS50011"/>
    </source>
</evidence>
<dbReference type="GO" id="GO:0005524">
    <property type="term" value="F:ATP binding"/>
    <property type="evidence" value="ECO:0007669"/>
    <property type="project" value="InterPro"/>
</dbReference>
<dbReference type="EMBL" id="JAUIZM010000011">
    <property type="protein sequence ID" value="KAK1355054.1"/>
    <property type="molecule type" value="Genomic_DNA"/>
</dbReference>
<dbReference type="GO" id="GO:0004672">
    <property type="term" value="F:protein kinase activity"/>
    <property type="evidence" value="ECO:0007669"/>
    <property type="project" value="InterPro"/>
</dbReference>
<dbReference type="GO" id="GO:0005634">
    <property type="term" value="C:nucleus"/>
    <property type="evidence" value="ECO:0007669"/>
    <property type="project" value="TreeGrafter"/>
</dbReference>
<evidence type="ECO:0000313" key="3">
    <source>
        <dbReference type="Proteomes" id="UP001237642"/>
    </source>
</evidence>
<dbReference type="SUPFAM" id="SSF56112">
    <property type="entry name" value="Protein kinase-like (PK-like)"/>
    <property type="match status" value="1"/>
</dbReference>
<dbReference type="AlphaFoldDB" id="A0AAD8M0C8"/>
<keyword evidence="2" id="KW-0418">Kinase</keyword>
<evidence type="ECO:0000313" key="2">
    <source>
        <dbReference type="EMBL" id="KAK1355054.1"/>
    </source>
</evidence>
<organism evidence="2 3">
    <name type="scientific">Heracleum sosnowskyi</name>
    <dbReference type="NCBI Taxonomy" id="360622"/>
    <lineage>
        <taxon>Eukaryota</taxon>
        <taxon>Viridiplantae</taxon>
        <taxon>Streptophyta</taxon>
        <taxon>Embryophyta</taxon>
        <taxon>Tracheophyta</taxon>
        <taxon>Spermatophyta</taxon>
        <taxon>Magnoliopsida</taxon>
        <taxon>eudicotyledons</taxon>
        <taxon>Gunneridae</taxon>
        <taxon>Pentapetalae</taxon>
        <taxon>asterids</taxon>
        <taxon>campanulids</taxon>
        <taxon>Apiales</taxon>
        <taxon>Apiaceae</taxon>
        <taxon>Apioideae</taxon>
        <taxon>apioid superclade</taxon>
        <taxon>Tordylieae</taxon>
        <taxon>Tordyliinae</taxon>
        <taxon>Heracleum</taxon>
    </lineage>
</organism>
<dbReference type="PROSITE" id="PS50011">
    <property type="entry name" value="PROTEIN_KINASE_DOM"/>
    <property type="match status" value="1"/>
</dbReference>
<proteinExistence type="predicted"/>
<name>A0AAD8M0C8_9APIA</name>
<dbReference type="PANTHER" id="PTHR22961">
    <property type="entry name" value="SER/THR PROTEIN KINASE-TRB"/>
    <property type="match status" value="1"/>
</dbReference>
<dbReference type="InterPro" id="IPR011009">
    <property type="entry name" value="Kinase-like_dom_sf"/>
</dbReference>
<dbReference type="PANTHER" id="PTHR22961:SF13">
    <property type="entry name" value="TRIBBLES"/>
    <property type="match status" value="1"/>
</dbReference>
<keyword evidence="3" id="KW-1185">Reference proteome</keyword>
<dbReference type="InterPro" id="IPR024104">
    <property type="entry name" value="Tribbles/Ser_Thr_kinase_40"/>
</dbReference>
<comment type="caution">
    <text evidence="2">The sequence shown here is derived from an EMBL/GenBank/DDBJ whole genome shotgun (WGS) entry which is preliminary data.</text>
</comment>
<dbReference type="GO" id="GO:0031434">
    <property type="term" value="F:mitogen-activated protein kinase kinase binding"/>
    <property type="evidence" value="ECO:0007669"/>
    <property type="project" value="TreeGrafter"/>
</dbReference>
<reference evidence="2" key="2">
    <citation type="submission" date="2023-05" db="EMBL/GenBank/DDBJ databases">
        <authorList>
            <person name="Schelkunov M.I."/>
        </authorList>
    </citation>
    <scope>NUCLEOTIDE SEQUENCE</scope>
    <source>
        <strain evidence="2">Hsosn_3</strain>
        <tissue evidence="2">Leaf</tissue>
    </source>
</reference>
<protein>
    <submittedName>
        <fullName evidence="2">Serine/threonine-protein kinase SRK2B</fullName>
    </submittedName>
</protein>
<sequence length="137" mass="15660">MLVGKYPFDDQKEPKQFRKTIQLILAARYEIPDSVGISQDCRHLLSRIFVASANMRITIQEIKKHPWFLKNLPWKETEAAQGIYYKNESNIFSLQSLESIMEIVQKAKQPAMNHPSLLCSTGGSEWLDDVDDSGSIC</sequence>
<dbReference type="GO" id="GO:0032436">
    <property type="term" value="P:positive regulation of proteasomal ubiquitin-dependent protein catabolic process"/>
    <property type="evidence" value="ECO:0007669"/>
    <property type="project" value="TreeGrafter"/>
</dbReference>
<gene>
    <name evidence="2" type="ORF">POM88_048310</name>
</gene>
<accession>A0AAD8M0C8</accession>
<dbReference type="InterPro" id="IPR000719">
    <property type="entry name" value="Prot_kinase_dom"/>
</dbReference>
<dbReference type="Gene3D" id="1.10.510.10">
    <property type="entry name" value="Transferase(Phosphotransferase) domain 1"/>
    <property type="match status" value="1"/>
</dbReference>
<reference evidence="2" key="1">
    <citation type="submission" date="2023-02" db="EMBL/GenBank/DDBJ databases">
        <title>Genome of toxic invasive species Heracleum sosnowskyi carries increased number of genes despite the absence of recent whole-genome duplications.</title>
        <authorList>
            <person name="Schelkunov M."/>
            <person name="Shtratnikova V."/>
            <person name="Makarenko M."/>
            <person name="Klepikova A."/>
            <person name="Omelchenko D."/>
            <person name="Novikova G."/>
            <person name="Obukhova E."/>
            <person name="Bogdanov V."/>
            <person name="Penin A."/>
            <person name="Logacheva M."/>
        </authorList>
    </citation>
    <scope>NUCLEOTIDE SEQUENCE</scope>
    <source>
        <strain evidence="2">Hsosn_3</strain>
        <tissue evidence="2">Leaf</tissue>
    </source>
</reference>
<keyword evidence="2" id="KW-0808">Transferase</keyword>
<dbReference type="Proteomes" id="UP001237642">
    <property type="component" value="Unassembled WGS sequence"/>
</dbReference>